<evidence type="ECO:0000313" key="2">
    <source>
        <dbReference type="Proteomes" id="UP001374535"/>
    </source>
</evidence>
<dbReference type="Proteomes" id="UP001374535">
    <property type="component" value="Chromosome 8"/>
</dbReference>
<proteinExistence type="predicted"/>
<evidence type="ECO:0000313" key="1">
    <source>
        <dbReference type="EMBL" id="WVZ01210.1"/>
    </source>
</evidence>
<dbReference type="AlphaFoldDB" id="A0AAQ3N261"/>
<gene>
    <name evidence="1" type="ORF">V8G54_027279</name>
</gene>
<keyword evidence="2" id="KW-1185">Reference proteome</keyword>
<name>A0AAQ3N261_VIGMU</name>
<accession>A0AAQ3N261</accession>
<sequence length="110" mass="12467">MEESEVLQELHNLTHIESEESLNHILYTLWSMRNTSFPLSDKTRFQSLLYLSSLSQLDLVSNRLTSSICLSIPPFPLSPHLSRKSWRAFAPSSENAHATTFLAPTTTMTS</sequence>
<protein>
    <submittedName>
        <fullName evidence="1">Uncharacterized protein</fullName>
    </submittedName>
</protein>
<reference evidence="1 2" key="1">
    <citation type="journal article" date="2023" name="Life. Sci Alliance">
        <title>Evolutionary insights into 3D genome organization and epigenetic landscape of Vigna mungo.</title>
        <authorList>
            <person name="Junaid A."/>
            <person name="Singh B."/>
            <person name="Bhatia S."/>
        </authorList>
    </citation>
    <scope>NUCLEOTIDE SEQUENCE [LARGE SCALE GENOMIC DNA]</scope>
    <source>
        <strain evidence="1">Urdbean</strain>
    </source>
</reference>
<organism evidence="1 2">
    <name type="scientific">Vigna mungo</name>
    <name type="common">Black gram</name>
    <name type="synonym">Phaseolus mungo</name>
    <dbReference type="NCBI Taxonomy" id="3915"/>
    <lineage>
        <taxon>Eukaryota</taxon>
        <taxon>Viridiplantae</taxon>
        <taxon>Streptophyta</taxon>
        <taxon>Embryophyta</taxon>
        <taxon>Tracheophyta</taxon>
        <taxon>Spermatophyta</taxon>
        <taxon>Magnoliopsida</taxon>
        <taxon>eudicotyledons</taxon>
        <taxon>Gunneridae</taxon>
        <taxon>Pentapetalae</taxon>
        <taxon>rosids</taxon>
        <taxon>fabids</taxon>
        <taxon>Fabales</taxon>
        <taxon>Fabaceae</taxon>
        <taxon>Papilionoideae</taxon>
        <taxon>50 kb inversion clade</taxon>
        <taxon>NPAAA clade</taxon>
        <taxon>indigoferoid/millettioid clade</taxon>
        <taxon>Phaseoleae</taxon>
        <taxon>Vigna</taxon>
    </lineage>
</organism>
<dbReference type="EMBL" id="CP144693">
    <property type="protein sequence ID" value="WVZ01210.1"/>
    <property type="molecule type" value="Genomic_DNA"/>
</dbReference>